<protein>
    <submittedName>
        <fullName evidence="1">Uncharacterized protein</fullName>
    </submittedName>
</protein>
<dbReference type="Proteomes" id="UP000247476">
    <property type="component" value="Unassembled WGS sequence"/>
</dbReference>
<dbReference type="RefSeq" id="WP_110842710.1">
    <property type="nucleotide sequence ID" value="NZ_QJVJ01000012.1"/>
</dbReference>
<dbReference type="OrthoDB" id="2614794at2"/>
<dbReference type="EMBL" id="QJVJ01000012">
    <property type="protein sequence ID" value="PYI51589.1"/>
    <property type="molecule type" value="Genomic_DNA"/>
</dbReference>
<gene>
    <name evidence="1" type="ORF">DLM86_24575</name>
</gene>
<organism evidence="1 2">
    <name type="scientific">Paenibacillus flagellatus</name>
    <dbReference type="NCBI Taxonomy" id="2211139"/>
    <lineage>
        <taxon>Bacteria</taxon>
        <taxon>Bacillati</taxon>
        <taxon>Bacillota</taxon>
        <taxon>Bacilli</taxon>
        <taxon>Bacillales</taxon>
        <taxon>Paenibacillaceae</taxon>
        <taxon>Paenibacillus</taxon>
    </lineage>
</organism>
<reference evidence="1 2" key="1">
    <citation type="submission" date="2018-05" db="EMBL/GenBank/DDBJ databases">
        <title>Paenibacillus flagellatus sp. nov., isolated from selenium mineral soil.</title>
        <authorList>
            <person name="Dai X."/>
        </authorList>
    </citation>
    <scope>NUCLEOTIDE SEQUENCE [LARGE SCALE GENOMIC DNA]</scope>
    <source>
        <strain evidence="1 2">DXL2</strain>
    </source>
</reference>
<comment type="caution">
    <text evidence="1">The sequence shown here is derived from an EMBL/GenBank/DDBJ whole genome shotgun (WGS) entry which is preliminary data.</text>
</comment>
<evidence type="ECO:0000313" key="2">
    <source>
        <dbReference type="Proteomes" id="UP000247476"/>
    </source>
</evidence>
<keyword evidence="2" id="KW-1185">Reference proteome</keyword>
<sequence>MILYRLAKWMEERKRLKRLIAESDGNSGLYIQQKADVERQMMREAYQWLEPGKLAAEPAFVLSSPDELGVEPVPGLTESDRLSVADVLADMRRSALAAEVRGRLAARADAPIAAEDLVPEELLHMPLVGEQSVQAQP</sequence>
<name>A0A2V5JXL2_9BACL</name>
<evidence type="ECO:0000313" key="1">
    <source>
        <dbReference type="EMBL" id="PYI51589.1"/>
    </source>
</evidence>
<dbReference type="AlphaFoldDB" id="A0A2V5JXL2"/>
<accession>A0A2V5JXL2</accession>
<proteinExistence type="predicted"/>